<protein>
    <submittedName>
        <fullName evidence="2">Class I SAM-dependent methyltransferase</fullName>
    </submittedName>
</protein>
<comment type="caution">
    <text evidence="2">The sequence shown here is derived from an EMBL/GenBank/DDBJ whole genome shotgun (WGS) entry which is preliminary data.</text>
</comment>
<sequence length="251" mass="27942">MASMDLASQYEQQYRWRSWQQAYGPLPSLAGTRVLDLGCAIGEQSRDLAARGAQVVGIDGNEELLARARSRGVPGATFTRGDIRDPQVQAPFDGIWASFVAAYFPDLPAVLSKWRELLRPGGWIALTEVSGMFDHQPLSSGACDFLKKYAHDSRQAGRYDFDMGGKLADHLVTCGFQVRKVDILPDRELSFSGPADPDVLVAWEARLDRMRLMRERALDAGLQIKAELLDCLSARGHTTECRVHFCLARRE</sequence>
<dbReference type="OrthoDB" id="5611641at2"/>
<dbReference type="CDD" id="cd02440">
    <property type="entry name" value="AdoMet_MTases"/>
    <property type="match status" value="1"/>
</dbReference>
<dbReference type="EMBL" id="SMLL01000001">
    <property type="protein sequence ID" value="TFZ04522.1"/>
    <property type="molecule type" value="Genomic_DNA"/>
</dbReference>
<evidence type="ECO:0000259" key="1">
    <source>
        <dbReference type="Pfam" id="PF13649"/>
    </source>
</evidence>
<dbReference type="SUPFAM" id="SSF53335">
    <property type="entry name" value="S-adenosyl-L-methionine-dependent methyltransferases"/>
    <property type="match status" value="1"/>
</dbReference>
<dbReference type="PANTHER" id="PTHR43591:SF110">
    <property type="entry name" value="RHODANESE DOMAIN-CONTAINING PROTEIN"/>
    <property type="match status" value="1"/>
</dbReference>
<reference evidence="2 3" key="1">
    <citation type="submission" date="2019-03" db="EMBL/GenBank/DDBJ databases">
        <title>Ramlibacter rhizophilus CCTCC AB2015357, whole genome shotgun sequence.</title>
        <authorList>
            <person name="Zhang X."/>
            <person name="Feng G."/>
            <person name="Zhu H."/>
        </authorList>
    </citation>
    <scope>NUCLEOTIDE SEQUENCE [LARGE SCALE GENOMIC DNA]</scope>
    <source>
        <strain evidence="2 3">CCTCC AB2015357</strain>
    </source>
</reference>
<proteinExistence type="predicted"/>
<name>A0A4Z0C0S9_9BURK</name>
<dbReference type="GO" id="GO:0008168">
    <property type="term" value="F:methyltransferase activity"/>
    <property type="evidence" value="ECO:0007669"/>
    <property type="project" value="UniProtKB-KW"/>
</dbReference>
<organism evidence="2 3">
    <name type="scientific">Ramlibacter rhizophilus</name>
    <dbReference type="NCBI Taxonomy" id="1781167"/>
    <lineage>
        <taxon>Bacteria</taxon>
        <taxon>Pseudomonadati</taxon>
        <taxon>Pseudomonadota</taxon>
        <taxon>Betaproteobacteria</taxon>
        <taxon>Burkholderiales</taxon>
        <taxon>Comamonadaceae</taxon>
        <taxon>Ramlibacter</taxon>
    </lineage>
</organism>
<keyword evidence="3" id="KW-1185">Reference proteome</keyword>
<feature type="domain" description="Methyltransferase" evidence="1">
    <location>
        <begin position="34"/>
        <end position="122"/>
    </location>
</feature>
<dbReference type="Gene3D" id="3.40.50.150">
    <property type="entry name" value="Vaccinia Virus protein VP39"/>
    <property type="match status" value="1"/>
</dbReference>
<accession>A0A4Z0C0S9</accession>
<dbReference type="GO" id="GO:0032259">
    <property type="term" value="P:methylation"/>
    <property type="evidence" value="ECO:0007669"/>
    <property type="project" value="UniProtKB-KW"/>
</dbReference>
<dbReference type="Proteomes" id="UP000297564">
    <property type="component" value="Unassembled WGS sequence"/>
</dbReference>
<gene>
    <name evidence="2" type="ORF">EZ242_01870</name>
</gene>
<dbReference type="PANTHER" id="PTHR43591">
    <property type="entry name" value="METHYLTRANSFERASE"/>
    <property type="match status" value="1"/>
</dbReference>
<keyword evidence="2" id="KW-0489">Methyltransferase</keyword>
<keyword evidence="2" id="KW-0808">Transferase</keyword>
<dbReference type="AlphaFoldDB" id="A0A4Z0C0S9"/>
<evidence type="ECO:0000313" key="2">
    <source>
        <dbReference type="EMBL" id="TFZ04522.1"/>
    </source>
</evidence>
<dbReference type="InterPro" id="IPR029063">
    <property type="entry name" value="SAM-dependent_MTases_sf"/>
</dbReference>
<dbReference type="InterPro" id="IPR041698">
    <property type="entry name" value="Methyltransf_25"/>
</dbReference>
<evidence type="ECO:0000313" key="3">
    <source>
        <dbReference type="Proteomes" id="UP000297564"/>
    </source>
</evidence>
<dbReference type="Pfam" id="PF13649">
    <property type="entry name" value="Methyltransf_25"/>
    <property type="match status" value="1"/>
</dbReference>